<accession>A0A0F9WNK2</accession>
<dbReference type="EMBL" id="LAZR01000234">
    <property type="protein sequence ID" value="KKN80248.1"/>
    <property type="molecule type" value="Genomic_DNA"/>
</dbReference>
<sequence length="680" mass="73636">MPPTRTTRTGREPHNGFEINLYGLLPDHLIRKDQDAAPTGLADIWDPSNSRLEKMGESGDTEYTIIADDPINRDTVAVFSGTQQLADDGDGNLTGDGTGTVNYETGRVLVTFAVTTEYPVFLSYLTGAQVEFASQWDQDGAIWDRMARLPIIQRFFWPVELESTQLVDKIEEFADLNDVDKTTPENLIFRFQGYGFPETVADIDLDTSRALLRSLRDLWQTKAGRRSWFALLRTLDYEIEVFELWKSNPFNLYGDDPGEFYSRIERTDAATIGPIIVGGGNDTDIVNFQFDFLTNPADPLTLALRLDAFPAVIGEVIGASGSAAYAGTLVEFPLQAGTLTIEDVGGSQTVTDDGQGNLTGDGTGTINYTTGAFAVTFDVITTSGPTADYVPVDSETLTVDPVTGAITGSLAAVGQMDLEAGDGFINFNRLIRSSQFLRSTYNTIITPFRAARVDLEFDIDDTVPHKAGDRAVGAILGAVEVVRPIHVLIRTLNINIPIDETASISEGGTCGPNQADLKTYTYPTQSQSGVVIGVFGLTLYNGTLAPGHLIPGTLSFTDLVGSQQIFDDGHGGLVGDGSGSIDYQSGYFVVTFNTATGSAPTAQYRNFNVQSTLADPQIERYMADLVDLTSSEGNLVEFTTVEAGQPDDVRTSFEDEARIEGDFLEITVTDPPNPVTVLTF</sequence>
<evidence type="ECO:0000313" key="1">
    <source>
        <dbReference type="EMBL" id="KKN80248.1"/>
    </source>
</evidence>
<protein>
    <submittedName>
        <fullName evidence="1">Uncharacterized protein</fullName>
    </submittedName>
</protein>
<dbReference type="AlphaFoldDB" id="A0A0F9WNK2"/>
<gene>
    <name evidence="1" type="ORF">LCGC14_0332170</name>
</gene>
<proteinExistence type="predicted"/>
<organism evidence="1">
    <name type="scientific">marine sediment metagenome</name>
    <dbReference type="NCBI Taxonomy" id="412755"/>
    <lineage>
        <taxon>unclassified sequences</taxon>
        <taxon>metagenomes</taxon>
        <taxon>ecological metagenomes</taxon>
    </lineage>
</organism>
<reference evidence="1" key="1">
    <citation type="journal article" date="2015" name="Nature">
        <title>Complex archaea that bridge the gap between prokaryotes and eukaryotes.</title>
        <authorList>
            <person name="Spang A."/>
            <person name="Saw J.H."/>
            <person name="Jorgensen S.L."/>
            <person name="Zaremba-Niedzwiedzka K."/>
            <person name="Martijn J."/>
            <person name="Lind A.E."/>
            <person name="van Eijk R."/>
            <person name="Schleper C."/>
            <person name="Guy L."/>
            <person name="Ettema T.J."/>
        </authorList>
    </citation>
    <scope>NUCLEOTIDE SEQUENCE</scope>
</reference>
<name>A0A0F9WNK2_9ZZZZ</name>
<comment type="caution">
    <text evidence="1">The sequence shown here is derived from an EMBL/GenBank/DDBJ whole genome shotgun (WGS) entry which is preliminary data.</text>
</comment>